<gene>
    <name evidence="2" type="ORF">FBT96_04080</name>
</gene>
<feature type="region of interest" description="Disordered" evidence="1">
    <location>
        <begin position="49"/>
        <end position="83"/>
    </location>
</feature>
<dbReference type="EMBL" id="SWJZ01000013">
    <property type="protein sequence ID" value="TKD23001.1"/>
    <property type="molecule type" value="Genomic_DNA"/>
</dbReference>
<organism evidence="2 3">
    <name type="scientific">Rhodobacter capsulatus</name>
    <name type="common">Rhodopseudomonas capsulata</name>
    <dbReference type="NCBI Taxonomy" id="1061"/>
    <lineage>
        <taxon>Bacteria</taxon>
        <taxon>Pseudomonadati</taxon>
        <taxon>Pseudomonadota</taxon>
        <taxon>Alphaproteobacteria</taxon>
        <taxon>Rhodobacterales</taxon>
        <taxon>Rhodobacter group</taxon>
        <taxon>Rhodobacter</taxon>
    </lineage>
</organism>
<name>A0A4U1JUA5_RHOCA</name>
<evidence type="ECO:0000313" key="2">
    <source>
        <dbReference type="EMBL" id="TKD23001.1"/>
    </source>
</evidence>
<dbReference type="AlphaFoldDB" id="A0A4U1JUA5"/>
<evidence type="ECO:0000313" key="3">
    <source>
        <dbReference type="Proteomes" id="UP000310597"/>
    </source>
</evidence>
<protein>
    <recommendedName>
        <fullName evidence="4">TIGR03986 family CRISPR-associated RAMP protein</fullName>
    </recommendedName>
</protein>
<reference evidence="2 3" key="1">
    <citation type="submission" date="2019-04" db="EMBL/GenBank/DDBJ databases">
        <title>Draft Whole-Genome sequence of the purple photosynthetic bacterium Rhodobacter capsulatus SP108 with an indigenous class A beta-lactamase.</title>
        <authorList>
            <person name="Robertson S."/>
            <person name="Meyer T.E."/>
            <person name="Kyndt J.A."/>
        </authorList>
    </citation>
    <scope>NUCLEOTIDE SEQUENCE [LARGE SCALE GENOMIC DNA]</scope>
    <source>
        <strain evidence="2 3">SP108</strain>
    </source>
</reference>
<feature type="compositionally biased region" description="Basic residues" evidence="1">
    <location>
        <begin position="739"/>
        <end position="748"/>
    </location>
</feature>
<comment type="caution">
    <text evidence="2">The sequence shown here is derived from an EMBL/GenBank/DDBJ whole genome shotgun (WGS) entry which is preliminary data.</text>
</comment>
<proteinExistence type="predicted"/>
<dbReference type="RefSeq" id="WP_136905071.1">
    <property type="nucleotide sequence ID" value="NZ_SWJZ01000013.1"/>
</dbReference>
<evidence type="ECO:0000256" key="1">
    <source>
        <dbReference type="SAM" id="MobiDB-lite"/>
    </source>
</evidence>
<sequence>MSYVHEELQDIAAENPRLEDYRREAKAFLASEGVTLSAEEIDKVFEAYQSRRPMPTSRPLSGRGGAPARGPATSPRGAAPIPPEDWHAPFRFVALSQKIAPPEDAVKKAWSEGHLHDRPLQDGLCATLSVTWEFDGPMLIGDGGDPMRKEGDTPRFGPLKVAGQYVLPGSSLRGLLRSTLEIAAMGRLEQVDGHRAFGMRDFTHKLFKDDTRPEVKGGWLQKSLGEDGKPIYEITPCKIHEISIREMRQGRSSGMDHARWICTDMVGKYAELGMCARPQPRDEAPVIDFTKAQGFISTGAHLVRRDPKGQITGVFVCAGKSPTIKATDETARKLDQQAKQREKGQAKKVEYVFETRASDRSFTLSDQEWRDFLDMNSTITRDKPRPAGNWKELFPTLEAGKPVPVFWIGTPGESDFDFGLVKVFKRRMKHRLRDLIPAPHGQTWDTPDFVQTLMGFVREPGPEATPAEVAASHDQRHLRSRLSVGFAKLVGPAPQLMSENTVQAVSKPSFGPFYLRGTPLKDWNEPVKIAGRKRYPAFGGSGADVVKNLRALVTNDNRNIQSHLTFLSPAKGNKLRFTGEIRAHNVTPAELGAVIWALTLGGDPALRHAIGRAKAQGAGQARVAALSLHVVRNDGAPISESPAAWEADFVATGTGTGTPLAPFVQAFGAAMRKTDPQWPDIAPVQELLGAADPKGKGHDQRGYMGLGREAPSYPALRKTAYDSGKGHSGPDCLLSPPRRSAKTGRKEG</sequence>
<dbReference type="Proteomes" id="UP000310597">
    <property type="component" value="Unassembled WGS sequence"/>
</dbReference>
<feature type="region of interest" description="Disordered" evidence="1">
    <location>
        <begin position="689"/>
        <end position="748"/>
    </location>
</feature>
<evidence type="ECO:0008006" key="4">
    <source>
        <dbReference type="Google" id="ProtNLM"/>
    </source>
</evidence>
<dbReference type="OrthoDB" id="5362408at2"/>
<feature type="compositionally biased region" description="Low complexity" evidence="1">
    <location>
        <begin position="68"/>
        <end position="79"/>
    </location>
</feature>
<accession>A0A4U1JUA5</accession>